<protein>
    <submittedName>
        <fullName evidence="1">I78 family peptidase inhibitor</fullName>
    </submittedName>
</protein>
<evidence type="ECO:0000313" key="2">
    <source>
        <dbReference type="Proteomes" id="UP001566476"/>
    </source>
</evidence>
<dbReference type="Gene3D" id="3.30.10.10">
    <property type="entry name" value="Trypsin Inhibitor V, subunit A"/>
    <property type="match status" value="1"/>
</dbReference>
<keyword evidence="2" id="KW-1185">Reference proteome</keyword>
<comment type="caution">
    <text evidence="1">The sequence shown here is derived from an EMBL/GenBank/DDBJ whole genome shotgun (WGS) entry which is preliminary data.</text>
</comment>
<sequence>MDDFAGLSVSGALERARAQGRPVRVLRPGSEMTSDLRPDRLNLHVDADGELEALSAG</sequence>
<evidence type="ECO:0000313" key="1">
    <source>
        <dbReference type="EMBL" id="MEZ0493244.1"/>
    </source>
</evidence>
<dbReference type="Proteomes" id="UP001566476">
    <property type="component" value="Unassembled WGS sequence"/>
</dbReference>
<dbReference type="EMBL" id="JBGGTQ010000006">
    <property type="protein sequence ID" value="MEZ0493244.1"/>
    <property type="molecule type" value="Genomic_DNA"/>
</dbReference>
<reference evidence="1 2" key="1">
    <citation type="submission" date="2024-07" db="EMBL/GenBank/DDBJ databases">
        <authorList>
            <person name="Thanompreechachai J."/>
            <person name="Duangmal K."/>
        </authorList>
    </citation>
    <scope>NUCLEOTIDE SEQUENCE [LARGE SCALE GENOMIC DNA]</scope>
    <source>
        <strain evidence="1 2">TBRC 1896</strain>
    </source>
</reference>
<name>A0ABV4I3K2_9ACTN</name>
<dbReference type="Pfam" id="PF11720">
    <property type="entry name" value="Inhibitor_I78"/>
    <property type="match status" value="1"/>
</dbReference>
<gene>
    <name evidence="1" type="ORF">AB2L28_13460</name>
</gene>
<dbReference type="InterPro" id="IPR021719">
    <property type="entry name" value="Prot_inh_I78"/>
</dbReference>
<proteinExistence type="predicted"/>
<dbReference type="RefSeq" id="WP_370719493.1">
    <property type="nucleotide sequence ID" value="NZ_JBGGTQ010000006.1"/>
</dbReference>
<organism evidence="1 2">
    <name type="scientific">Kineococcus mangrovi</name>
    <dbReference type="NCBI Taxonomy" id="1660183"/>
    <lineage>
        <taxon>Bacteria</taxon>
        <taxon>Bacillati</taxon>
        <taxon>Actinomycetota</taxon>
        <taxon>Actinomycetes</taxon>
        <taxon>Kineosporiales</taxon>
        <taxon>Kineosporiaceae</taxon>
        <taxon>Kineococcus</taxon>
    </lineage>
</organism>
<accession>A0ABV4I3K2</accession>